<name>A0A9C6U3D6_FRAOC</name>
<dbReference type="AlphaFoldDB" id="A0A9C6U3D6"/>
<evidence type="ECO:0000313" key="3">
    <source>
        <dbReference type="RefSeq" id="XP_052122902.1"/>
    </source>
</evidence>
<protein>
    <submittedName>
        <fullName evidence="3">Uncharacterized protein LOC113216869</fullName>
    </submittedName>
</protein>
<feature type="compositionally biased region" description="Polar residues" evidence="1">
    <location>
        <begin position="199"/>
        <end position="214"/>
    </location>
</feature>
<dbReference type="KEGG" id="foc:113216869"/>
<gene>
    <name evidence="3" type="primary">LOC113216869</name>
</gene>
<feature type="region of interest" description="Disordered" evidence="1">
    <location>
        <begin position="165"/>
        <end position="249"/>
    </location>
</feature>
<dbReference type="RefSeq" id="XP_052122902.1">
    <property type="nucleotide sequence ID" value="XM_052266942.1"/>
</dbReference>
<evidence type="ECO:0000256" key="1">
    <source>
        <dbReference type="SAM" id="MobiDB-lite"/>
    </source>
</evidence>
<sequence length="265" mass="29391">MSTTTPQYVLVYWTSSKAFTVWSKESMGKLKSKAKKGENVEVLEGQEGWVVWPKDKSVHHCQILRLSRDKNYLEGFTVLEDGTVLPPKKPLPPNAIKAKKLDLTRRKRKENVILRQSSDLKTQELLSYIDKSGVESVLNGNHKSSGHSTSAAVGAWDQAMLQADNGPESHTSIVKSKFKSSKSHSDRPKSSRAAKPSKVSENQEAVSKQPTPRNSIAVESRVSAPVEVPSEVEPFEPVKVTEASSSRETERCSFCLKRQSFPPGM</sequence>
<feature type="compositionally biased region" description="Low complexity" evidence="1">
    <location>
        <begin position="218"/>
        <end position="240"/>
    </location>
</feature>
<proteinExistence type="predicted"/>
<reference evidence="3" key="1">
    <citation type="submission" date="2025-08" db="UniProtKB">
        <authorList>
            <consortium name="RefSeq"/>
        </authorList>
    </citation>
    <scope>IDENTIFICATION</scope>
    <source>
        <tissue evidence="3">Whole organism</tissue>
    </source>
</reference>
<organism evidence="2 3">
    <name type="scientific">Frankliniella occidentalis</name>
    <name type="common">Western flower thrips</name>
    <name type="synonym">Euthrips occidentalis</name>
    <dbReference type="NCBI Taxonomy" id="133901"/>
    <lineage>
        <taxon>Eukaryota</taxon>
        <taxon>Metazoa</taxon>
        <taxon>Ecdysozoa</taxon>
        <taxon>Arthropoda</taxon>
        <taxon>Hexapoda</taxon>
        <taxon>Insecta</taxon>
        <taxon>Pterygota</taxon>
        <taxon>Neoptera</taxon>
        <taxon>Paraneoptera</taxon>
        <taxon>Thysanoptera</taxon>
        <taxon>Terebrantia</taxon>
        <taxon>Thripoidea</taxon>
        <taxon>Thripidae</taxon>
        <taxon>Frankliniella</taxon>
    </lineage>
</organism>
<evidence type="ECO:0000313" key="2">
    <source>
        <dbReference type="Proteomes" id="UP000504606"/>
    </source>
</evidence>
<keyword evidence="2" id="KW-1185">Reference proteome</keyword>
<dbReference type="Proteomes" id="UP000504606">
    <property type="component" value="Unplaced"/>
</dbReference>
<dbReference type="GeneID" id="113216869"/>
<accession>A0A9C6U3D6</accession>